<dbReference type="Pfam" id="PF02949">
    <property type="entry name" value="7tm_6"/>
    <property type="match status" value="1"/>
</dbReference>
<evidence type="ECO:0008006" key="13">
    <source>
        <dbReference type="Google" id="ProtNLM"/>
    </source>
</evidence>
<keyword evidence="5" id="KW-0552">Olfaction</keyword>
<dbReference type="Proteomes" id="UP001642520">
    <property type="component" value="Unassembled WGS sequence"/>
</dbReference>
<evidence type="ECO:0000313" key="11">
    <source>
        <dbReference type="EMBL" id="CAL7941615.1"/>
    </source>
</evidence>
<evidence type="ECO:0000256" key="10">
    <source>
        <dbReference type="SAM" id="Phobius"/>
    </source>
</evidence>
<keyword evidence="2" id="KW-1003">Cell membrane</keyword>
<comment type="caution">
    <text evidence="11">The sequence shown here is derived from an EMBL/GenBank/DDBJ whole genome shotgun (WGS) entry which is preliminary data.</text>
</comment>
<reference evidence="11 12" key="1">
    <citation type="submission" date="2024-08" db="EMBL/GenBank/DDBJ databases">
        <authorList>
            <person name="Will J Nash"/>
            <person name="Angela Man"/>
            <person name="Seanna McTaggart"/>
            <person name="Kendall Baker"/>
            <person name="Tom Barker"/>
            <person name="Leah Catchpole"/>
            <person name="Alex Durrant"/>
            <person name="Karim Gharbi"/>
            <person name="Naomi Irish"/>
            <person name="Gemy Kaithakottil"/>
            <person name="Debby Ku"/>
            <person name="Aaliyah Providence"/>
            <person name="Felix Shaw"/>
            <person name="David Swarbreck"/>
            <person name="Chris Watkins"/>
            <person name="Ann M. McCartney"/>
            <person name="Giulio Formenti"/>
            <person name="Alice Mouton"/>
            <person name="Noel Vella"/>
            <person name="Bjorn M von Reumont"/>
            <person name="Adriana Vella"/>
            <person name="Wilfried Haerty"/>
        </authorList>
    </citation>
    <scope>NUCLEOTIDE SEQUENCE [LARGE SCALE GENOMIC DNA]</scope>
</reference>
<dbReference type="PANTHER" id="PTHR21137:SF35">
    <property type="entry name" value="ODORANT RECEPTOR 19A-RELATED"/>
    <property type="match status" value="1"/>
</dbReference>
<sequence length="329" mass="38120">MYLNGIFNMKKVKDVLLFIKHDCIYYTNRPENMILQHYQAQGRKITLYYAAYIYVTLLVYITLPAISLVTNVIAPSNHSEEKSFLFELDYGVDKERYFYYLFVHSYLGTATVANLIASCHTMYMIYAQHAYALFAIISYQLKTIHILDTNDLIDVEDCDLLEKYENINLLWGQQKKIYQKVFTCIKEHQNAIKYSDLVESLFTKSLLVQLLCIVLCLTVTGVETVLKVGNIGDMMRFGSFTLAQTVHIFFLCLPGQRLMNHGEQVYAAACEVAWYMLPKKCHKLYRFLLSRSSTPNRITAFRMVSMSMETFLAIIRTAMSYFTVLLSTT</sequence>
<evidence type="ECO:0000256" key="5">
    <source>
        <dbReference type="ARBA" id="ARBA00022725"/>
    </source>
</evidence>
<keyword evidence="4 10" id="KW-0812">Transmembrane</keyword>
<evidence type="ECO:0000313" key="12">
    <source>
        <dbReference type="Proteomes" id="UP001642520"/>
    </source>
</evidence>
<name>A0ABP1NKS9_XYLVO</name>
<keyword evidence="9" id="KW-0807">Transducer</keyword>
<evidence type="ECO:0000256" key="7">
    <source>
        <dbReference type="ARBA" id="ARBA00023136"/>
    </source>
</evidence>
<evidence type="ECO:0000256" key="6">
    <source>
        <dbReference type="ARBA" id="ARBA00022989"/>
    </source>
</evidence>
<accession>A0ABP1NKS9</accession>
<evidence type="ECO:0000256" key="2">
    <source>
        <dbReference type="ARBA" id="ARBA00022475"/>
    </source>
</evidence>
<organism evidence="11 12">
    <name type="scientific">Xylocopa violacea</name>
    <name type="common">Violet carpenter bee</name>
    <name type="synonym">Apis violacea</name>
    <dbReference type="NCBI Taxonomy" id="135666"/>
    <lineage>
        <taxon>Eukaryota</taxon>
        <taxon>Metazoa</taxon>
        <taxon>Ecdysozoa</taxon>
        <taxon>Arthropoda</taxon>
        <taxon>Hexapoda</taxon>
        <taxon>Insecta</taxon>
        <taxon>Pterygota</taxon>
        <taxon>Neoptera</taxon>
        <taxon>Endopterygota</taxon>
        <taxon>Hymenoptera</taxon>
        <taxon>Apocrita</taxon>
        <taxon>Aculeata</taxon>
        <taxon>Apoidea</taxon>
        <taxon>Anthophila</taxon>
        <taxon>Apidae</taxon>
        <taxon>Xylocopa</taxon>
        <taxon>Xylocopa</taxon>
    </lineage>
</organism>
<evidence type="ECO:0000256" key="3">
    <source>
        <dbReference type="ARBA" id="ARBA00022606"/>
    </source>
</evidence>
<evidence type="ECO:0000256" key="9">
    <source>
        <dbReference type="ARBA" id="ARBA00023224"/>
    </source>
</evidence>
<dbReference type="InterPro" id="IPR004117">
    <property type="entry name" value="7tm6_olfct_rcpt"/>
</dbReference>
<keyword evidence="8" id="KW-0675">Receptor</keyword>
<feature type="transmembrane region" description="Helical" evidence="10">
    <location>
        <begin position="206"/>
        <end position="226"/>
    </location>
</feature>
<keyword evidence="3" id="KW-0716">Sensory transduction</keyword>
<feature type="transmembrane region" description="Helical" evidence="10">
    <location>
        <begin position="97"/>
        <end position="116"/>
    </location>
</feature>
<keyword evidence="6 10" id="KW-1133">Transmembrane helix</keyword>
<protein>
    <recommendedName>
        <fullName evidence="13">Odorant receptor</fullName>
    </recommendedName>
</protein>
<dbReference type="EMBL" id="CAXAJV020001292">
    <property type="protein sequence ID" value="CAL7941615.1"/>
    <property type="molecule type" value="Genomic_DNA"/>
</dbReference>
<evidence type="ECO:0000256" key="4">
    <source>
        <dbReference type="ARBA" id="ARBA00022692"/>
    </source>
</evidence>
<evidence type="ECO:0000256" key="1">
    <source>
        <dbReference type="ARBA" id="ARBA00004651"/>
    </source>
</evidence>
<evidence type="ECO:0000256" key="8">
    <source>
        <dbReference type="ARBA" id="ARBA00023170"/>
    </source>
</evidence>
<feature type="transmembrane region" description="Helical" evidence="10">
    <location>
        <begin position="123"/>
        <end position="141"/>
    </location>
</feature>
<gene>
    <name evidence="11" type="ORF">XYLVIOL_LOCUS5092</name>
</gene>
<proteinExistence type="predicted"/>
<dbReference type="PANTHER" id="PTHR21137">
    <property type="entry name" value="ODORANT RECEPTOR"/>
    <property type="match status" value="1"/>
</dbReference>
<comment type="subcellular location">
    <subcellularLocation>
        <location evidence="1">Cell membrane</location>
        <topology evidence="1">Multi-pass membrane protein</topology>
    </subcellularLocation>
</comment>
<keyword evidence="12" id="KW-1185">Reference proteome</keyword>
<keyword evidence="7 10" id="KW-0472">Membrane</keyword>
<feature type="transmembrane region" description="Helical" evidence="10">
    <location>
        <begin position="47"/>
        <end position="74"/>
    </location>
</feature>